<evidence type="ECO:0000256" key="2">
    <source>
        <dbReference type="SAM" id="Phobius"/>
    </source>
</evidence>
<reference evidence="4 5" key="1">
    <citation type="submission" date="2016-10" db="EMBL/GenBank/DDBJ databases">
        <title>Paenibacillus species isolates.</title>
        <authorList>
            <person name="Beno S.M."/>
        </authorList>
    </citation>
    <scope>NUCLEOTIDE SEQUENCE [LARGE SCALE GENOMIC DNA]</scope>
    <source>
        <strain evidence="4 5">FSL R5-0923</strain>
    </source>
</reference>
<feature type="domain" description="Thioredoxin" evidence="3">
    <location>
        <begin position="39"/>
        <end position="178"/>
    </location>
</feature>
<dbReference type="Pfam" id="PF00578">
    <property type="entry name" value="AhpC-TSA"/>
    <property type="match status" value="1"/>
</dbReference>
<protein>
    <recommendedName>
        <fullName evidence="3">Thioredoxin domain-containing protein</fullName>
    </recommendedName>
</protein>
<comment type="caution">
    <text evidence="4">The sequence shown here is derived from an EMBL/GenBank/DDBJ whole genome shotgun (WGS) entry which is preliminary data.</text>
</comment>
<dbReference type="Proteomes" id="UP000187313">
    <property type="component" value="Unassembled WGS sequence"/>
</dbReference>
<sequence>MNRLEKGGLFLKKTSIIVSTFILLIALSSIIFVVVNNTAKPIKYPENIELKELANGNKIQVDFSEKPTVFVFFTSWCPYCNDDAPKIVSLYEKYKDRVNIYGINLLYQDDLSEVEQYVADYNIKYPVLLDETGDLHKQFGEQAFPALFFMNSDGKVMDQIIGSTDFDAIESSFKIFIKNYD</sequence>
<keyword evidence="2" id="KW-1133">Transmembrane helix</keyword>
<accession>A0ABX3HT03</accession>
<dbReference type="PROSITE" id="PS51352">
    <property type="entry name" value="THIOREDOXIN_2"/>
    <property type="match status" value="1"/>
</dbReference>
<organism evidence="4 5">
    <name type="scientific">Paenibacillus odorifer</name>
    <dbReference type="NCBI Taxonomy" id="189426"/>
    <lineage>
        <taxon>Bacteria</taxon>
        <taxon>Bacillati</taxon>
        <taxon>Bacillota</taxon>
        <taxon>Bacilli</taxon>
        <taxon>Bacillales</taxon>
        <taxon>Paenibacillaceae</taxon>
        <taxon>Paenibacillus</taxon>
    </lineage>
</organism>
<dbReference type="InterPro" id="IPR013766">
    <property type="entry name" value="Thioredoxin_domain"/>
</dbReference>
<dbReference type="InterPro" id="IPR000866">
    <property type="entry name" value="AhpC/TSA"/>
</dbReference>
<dbReference type="EMBL" id="MPTD01000005">
    <property type="protein sequence ID" value="OMD53319.1"/>
    <property type="molecule type" value="Genomic_DNA"/>
</dbReference>
<dbReference type="Gene3D" id="3.40.30.10">
    <property type="entry name" value="Glutaredoxin"/>
    <property type="match status" value="1"/>
</dbReference>
<feature type="transmembrane region" description="Helical" evidence="2">
    <location>
        <begin position="16"/>
        <end position="35"/>
    </location>
</feature>
<dbReference type="PANTHER" id="PTHR42852:SF13">
    <property type="entry name" value="PROTEIN DIPZ"/>
    <property type="match status" value="1"/>
</dbReference>
<keyword evidence="5" id="KW-1185">Reference proteome</keyword>
<dbReference type="InterPro" id="IPR036249">
    <property type="entry name" value="Thioredoxin-like_sf"/>
</dbReference>
<keyword evidence="2" id="KW-0472">Membrane</keyword>
<evidence type="ECO:0000313" key="4">
    <source>
        <dbReference type="EMBL" id="OMD53319.1"/>
    </source>
</evidence>
<gene>
    <name evidence="4" type="ORF">BSK51_09125</name>
</gene>
<evidence type="ECO:0000313" key="5">
    <source>
        <dbReference type="Proteomes" id="UP000187313"/>
    </source>
</evidence>
<evidence type="ECO:0000256" key="1">
    <source>
        <dbReference type="ARBA" id="ARBA00023157"/>
    </source>
</evidence>
<dbReference type="SUPFAM" id="SSF52833">
    <property type="entry name" value="Thioredoxin-like"/>
    <property type="match status" value="1"/>
</dbReference>
<dbReference type="CDD" id="cd02966">
    <property type="entry name" value="TlpA_like_family"/>
    <property type="match status" value="1"/>
</dbReference>
<keyword evidence="1" id="KW-1015">Disulfide bond</keyword>
<name>A0ABX3HT03_9BACL</name>
<proteinExistence type="predicted"/>
<evidence type="ECO:0000259" key="3">
    <source>
        <dbReference type="PROSITE" id="PS51352"/>
    </source>
</evidence>
<dbReference type="InterPro" id="IPR050553">
    <property type="entry name" value="Thioredoxin_ResA/DsbE_sf"/>
</dbReference>
<dbReference type="PANTHER" id="PTHR42852">
    <property type="entry name" value="THIOL:DISULFIDE INTERCHANGE PROTEIN DSBE"/>
    <property type="match status" value="1"/>
</dbReference>
<keyword evidence="2" id="KW-0812">Transmembrane</keyword>